<dbReference type="FunFam" id="3.30.479.30:FF:000001">
    <property type="entry name" value="Prohibitin 2"/>
    <property type="match status" value="1"/>
</dbReference>
<evidence type="ECO:0000259" key="3">
    <source>
        <dbReference type="SMART" id="SM00244"/>
    </source>
</evidence>
<comment type="caution">
    <text evidence="4">The sequence shown here is derived from an EMBL/GenBank/DDBJ whole genome shotgun (WGS) entry which is preliminary data.</text>
</comment>
<evidence type="ECO:0000256" key="2">
    <source>
        <dbReference type="RuleBase" id="RU366048"/>
    </source>
</evidence>
<dbReference type="AlphaFoldDB" id="A0A177BBR4"/>
<name>A0A177BBR4_9BILA</name>
<dbReference type="Pfam" id="PF01145">
    <property type="entry name" value="Band_7"/>
    <property type="match status" value="1"/>
</dbReference>
<dbReference type="InterPro" id="IPR000163">
    <property type="entry name" value="Prohibitin"/>
</dbReference>
<sequence>MTSKFFTNLTRLGVSLAIAGSVAGSALYNVDGGHRAIIFDRFSGIKKCVIGEGTHFLIPYVQKSIIFDVRSQARSIPTITGSKDLQNVNITLRILFRPVHEKLPYIYKNIGIDYDERVLPSIVNEVLKSVVAQFNASELIGQREMVSQEITEQLVERAQNFGIKIDDISITHLTFSKEFMYAVEKKQVSQQEAEKARYIVEREEYMKKAAIITAEGEATAARMIGGALAKTGNGVVEVRKIDAAEEIAKILSRSPNVSYLPSGQNTLINIPR</sequence>
<comment type="subcellular location">
    <subcellularLocation>
        <location evidence="2">Mitochondrion inner membrane</location>
    </subcellularLocation>
</comment>
<dbReference type="Proteomes" id="UP000078046">
    <property type="component" value="Unassembled WGS sequence"/>
</dbReference>
<proteinExistence type="inferred from homology"/>
<keyword evidence="2" id="KW-0472">Membrane</keyword>
<keyword evidence="5" id="KW-1185">Reference proteome</keyword>
<keyword evidence="2" id="KW-0496">Mitochondrion</keyword>
<dbReference type="OrthoDB" id="275637at2759"/>
<organism evidence="4 5">
    <name type="scientific">Intoshia linei</name>
    <dbReference type="NCBI Taxonomy" id="1819745"/>
    <lineage>
        <taxon>Eukaryota</taxon>
        <taxon>Metazoa</taxon>
        <taxon>Spiralia</taxon>
        <taxon>Lophotrochozoa</taxon>
        <taxon>Mesozoa</taxon>
        <taxon>Orthonectida</taxon>
        <taxon>Rhopaluridae</taxon>
        <taxon>Intoshia</taxon>
    </lineage>
</organism>
<protein>
    <recommendedName>
        <fullName evidence="2">Prohibitin</fullName>
    </recommendedName>
</protein>
<reference evidence="4 5" key="1">
    <citation type="submission" date="2016-04" db="EMBL/GenBank/DDBJ databases">
        <title>The genome of Intoshia linei affirms orthonectids as highly simplified spiralians.</title>
        <authorList>
            <person name="Mikhailov K.V."/>
            <person name="Slusarev G.S."/>
            <person name="Nikitin M.A."/>
            <person name="Logacheva M.D."/>
            <person name="Penin A."/>
            <person name="Aleoshin V."/>
            <person name="Panchin Y.V."/>
        </authorList>
    </citation>
    <scope>NUCLEOTIDE SEQUENCE [LARGE SCALE GENOMIC DNA]</scope>
    <source>
        <strain evidence="4">Intl2013</strain>
        <tissue evidence="4">Whole animal</tissue>
    </source>
</reference>
<dbReference type="InterPro" id="IPR001107">
    <property type="entry name" value="Band_7"/>
</dbReference>
<evidence type="ECO:0000313" key="4">
    <source>
        <dbReference type="EMBL" id="OAF71767.1"/>
    </source>
</evidence>
<dbReference type="CDD" id="cd03401">
    <property type="entry name" value="SPFH_prohibitin"/>
    <property type="match status" value="1"/>
</dbReference>
<dbReference type="SMART" id="SM00244">
    <property type="entry name" value="PHB"/>
    <property type="match status" value="1"/>
</dbReference>
<dbReference type="PRINTS" id="PR00679">
    <property type="entry name" value="PROHIBITIN"/>
</dbReference>
<accession>A0A177BBR4</accession>
<comment type="similarity">
    <text evidence="1 2">Belongs to the prohibitin family.</text>
</comment>
<dbReference type="EMBL" id="LWCA01000025">
    <property type="protein sequence ID" value="OAF71767.1"/>
    <property type="molecule type" value="Genomic_DNA"/>
</dbReference>
<dbReference type="Gene3D" id="3.30.479.30">
    <property type="entry name" value="Band 7 domain"/>
    <property type="match status" value="1"/>
</dbReference>
<dbReference type="SUPFAM" id="SSF117892">
    <property type="entry name" value="Band 7/SPFH domain"/>
    <property type="match status" value="1"/>
</dbReference>
<keyword evidence="2" id="KW-0999">Mitochondrion inner membrane</keyword>
<gene>
    <name evidence="4" type="ORF">A3Q56_00474</name>
</gene>
<dbReference type="PANTHER" id="PTHR23222:SF0">
    <property type="entry name" value="PROHIBITIN 1"/>
    <property type="match status" value="1"/>
</dbReference>
<dbReference type="PANTHER" id="PTHR23222">
    <property type="entry name" value="PROHIBITIN"/>
    <property type="match status" value="1"/>
</dbReference>
<evidence type="ECO:0000313" key="5">
    <source>
        <dbReference type="Proteomes" id="UP000078046"/>
    </source>
</evidence>
<dbReference type="GO" id="GO:0007005">
    <property type="term" value="P:mitochondrion organization"/>
    <property type="evidence" value="ECO:0007669"/>
    <property type="project" value="TreeGrafter"/>
</dbReference>
<dbReference type="GO" id="GO:0005743">
    <property type="term" value="C:mitochondrial inner membrane"/>
    <property type="evidence" value="ECO:0007669"/>
    <property type="project" value="UniProtKB-SubCell"/>
</dbReference>
<dbReference type="InterPro" id="IPR036013">
    <property type="entry name" value="Band_7/SPFH_dom_sf"/>
</dbReference>
<feature type="domain" description="Band 7" evidence="3">
    <location>
        <begin position="26"/>
        <end position="187"/>
    </location>
</feature>
<evidence type="ECO:0000256" key="1">
    <source>
        <dbReference type="ARBA" id="ARBA00009658"/>
    </source>
</evidence>